<name>A0A285N646_NATPI</name>
<feature type="compositionally biased region" description="Basic and acidic residues" evidence="1">
    <location>
        <begin position="1"/>
        <end position="15"/>
    </location>
</feature>
<dbReference type="OrthoDB" id="247722at2157"/>
<evidence type="ECO:0000259" key="2">
    <source>
        <dbReference type="Pfam" id="PF24035"/>
    </source>
</evidence>
<dbReference type="Proteomes" id="UP000219453">
    <property type="component" value="Unassembled WGS sequence"/>
</dbReference>
<dbReference type="EMBL" id="OBEJ01000001">
    <property type="protein sequence ID" value="SNZ03466.1"/>
    <property type="molecule type" value="Genomic_DNA"/>
</dbReference>
<evidence type="ECO:0000256" key="1">
    <source>
        <dbReference type="SAM" id="MobiDB-lite"/>
    </source>
</evidence>
<sequence>MNDDHPGGETEERTGNRRSAVSKSCAFGHLSSQRRRRLLWLVRQHGRISLPDAAEEVAVAEADVEITELDPEDVRDIYMMLYHSDVPRLASDDVVVYNQERDMIAPGENFQSVAEVLVQHFDEA</sequence>
<proteinExistence type="predicted"/>
<feature type="region of interest" description="Disordered" evidence="1">
    <location>
        <begin position="1"/>
        <end position="22"/>
    </location>
</feature>
<dbReference type="InterPro" id="IPR055768">
    <property type="entry name" value="DUF7344"/>
</dbReference>
<evidence type="ECO:0000313" key="4">
    <source>
        <dbReference type="Proteomes" id="UP000219453"/>
    </source>
</evidence>
<dbReference type="AlphaFoldDB" id="A0A285N646"/>
<dbReference type="RefSeq" id="WP_097007336.1">
    <property type="nucleotide sequence ID" value="NZ_OBEJ01000001.1"/>
</dbReference>
<keyword evidence="4" id="KW-1185">Reference proteome</keyword>
<organism evidence="3 4">
    <name type="scientific">Natronoarchaeum philippinense</name>
    <dbReference type="NCBI Taxonomy" id="558529"/>
    <lineage>
        <taxon>Archaea</taxon>
        <taxon>Methanobacteriati</taxon>
        <taxon>Methanobacteriota</taxon>
        <taxon>Stenosarchaea group</taxon>
        <taxon>Halobacteria</taxon>
        <taxon>Halobacteriales</taxon>
        <taxon>Natronoarchaeaceae</taxon>
    </lineage>
</organism>
<accession>A0A285N646</accession>
<feature type="domain" description="DUF7344" evidence="2">
    <location>
        <begin position="28"/>
        <end position="104"/>
    </location>
</feature>
<gene>
    <name evidence="3" type="ORF">SAMN06269185_0283</name>
</gene>
<protein>
    <recommendedName>
        <fullName evidence="2">DUF7344 domain-containing protein</fullName>
    </recommendedName>
</protein>
<reference evidence="3 4" key="1">
    <citation type="submission" date="2017-09" db="EMBL/GenBank/DDBJ databases">
        <authorList>
            <person name="Ehlers B."/>
            <person name="Leendertz F.H."/>
        </authorList>
    </citation>
    <scope>NUCLEOTIDE SEQUENCE [LARGE SCALE GENOMIC DNA]</scope>
    <source>
        <strain evidence="3 4">DSM 27208</strain>
    </source>
</reference>
<dbReference type="Pfam" id="PF24035">
    <property type="entry name" value="DUF7344"/>
    <property type="match status" value="1"/>
</dbReference>
<evidence type="ECO:0000313" key="3">
    <source>
        <dbReference type="EMBL" id="SNZ03466.1"/>
    </source>
</evidence>